<feature type="coiled-coil region" evidence="1">
    <location>
        <begin position="74"/>
        <end position="101"/>
    </location>
</feature>
<comment type="caution">
    <text evidence="2">The sequence shown here is derived from an EMBL/GenBank/DDBJ whole genome shotgun (WGS) entry which is preliminary data.</text>
</comment>
<keyword evidence="1" id="KW-0175">Coiled coil</keyword>
<dbReference type="EMBL" id="JAHHHW010000097">
    <property type="protein sequence ID" value="MBW4433068.1"/>
    <property type="molecule type" value="Genomic_DNA"/>
</dbReference>
<gene>
    <name evidence="2" type="ORF">KME28_15390</name>
</gene>
<organism evidence="2 3">
    <name type="scientific">Pelatocladus maniniholoensis HA4357-MV3</name>
    <dbReference type="NCBI Taxonomy" id="1117104"/>
    <lineage>
        <taxon>Bacteria</taxon>
        <taxon>Bacillati</taxon>
        <taxon>Cyanobacteriota</taxon>
        <taxon>Cyanophyceae</taxon>
        <taxon>Nostocales</taxon>
        <taxon>Nostocaceae</taxon>
        <taxon>Pelatocladus</taxon>
    </lineage>
</organism>
<evidence type="ECO:0000313" key="3">
    <source>
        <dbReference type="Proteomes" id="UP000813215"/>
    </source>
</evidence>
<proteinExistence type="predicted"/>
<protein>
    <submittedName>
        <fullName evidence="2">Uncharacterized protein</fullName>
    </submittedName>
</protein>
<dbReference type="Proteomes" id="UP000813215">
    <property type="component" value="Unassembled WGS sequence"/>
</dbReference>
<accession>A0A9E3H952</accession>
<dbReference type="AlphaFoldDB" id="A0A9E3H952"/>
<reference evidence="2" key="2">
    <citation type="journal article" date="2022" name="Microbiol. Resour. Announc.">
        <title>Metagenome Sequencing to Explore Phylogenomics of Terrestrial Cyanobacteria.</title>
        <authorList>
            <person name="Ward R.D."/>
            <person name="Stajich J.E."/>
            <person name="Johansen J.R."/>
            <person name="Huntemann M."/>
            <person name="Clum A."/>
            <person name="Foster B."/>
            <person name="Foster B."/>
            <person name="Roux S."/>
            <person name="Palaniappan K."/>
            <person name="Varghese N."/>
            <person name="Mukherjee S."/>
            <person name="Reddy T.B.K."/>
            <person name="Daum C."/>
            <person name="Copeland A."/>
            <person name="Chen I.A."/>
            <person name="Ivanova N.N."/>
            <person name="Kyrpides N.C."/>
            <person name="Shapiro N."/>
            <person name="Eloe-Fadrosh E.A."/>
            <person name="Pietrasiak N."/>
        </authorList>
    </citation>
    <scope>NUCLEOTIDE SEQUENCE</scope>
    <source>
        <strain evidence="2">HA4357-MV3</strain>
    </source>
</reference>
<sequence>MRNVGNKRTSVIDTSGYNYDLELNKKQGNLPYWYFDPYDPRYSGSMPPIDRTADMVKAAEIKTPETSAGYSQFVDALKVANQGIEQRLDTLNERIMQLANSPRSLTVQTPRAVDDAADIMSKISRQQLAKAGL</sequence>
<evidence type="ECO:0000313" key="2">
    <source>
        <dbReference type="EMBL" id="MBW4433068.1"/>
    </source>
</evidence>
<reference evidence="2" key="1">
    <citation type="submission" date="2021-05" db="EMBL/GenBank/DDBJ databases">
        <authorList>
            <person name="Pietrasiak N."/>
            <person name="Ward R."/>
            <person name="Stajich J.E."/>
            <person name="Kurbessoian T."/>
        </authorList>
    </citation>
    <scope>NUCLEOTIDE SEQUENCE</scope>
    <source>
        <strain evidence="2">HA4357-MV3</strain>
    </source>
</reference>
<name>A0A9E3H952_9NOST</name>
<evidence type="ECO:0000256" key="1">
    <source>
        <dbReference type="SAM" id="Coils"/>
    </source>
</evidence>